<evidence type="ECO:0000259" key="6">
    <source>
        <dbReference type="Pfam" id="PF00899"/>
    </source>
</evidence>
<dbReference type="Pfam" id="PF14464">
    <property type="entry name" value="Prok-JAB"/>
    <property type="match status" value="1"/>
</dbReference>
<keyword evidence="1" id="KW-0645">Protease</keyword>
<feature type="domain" description="THIF-type NAD/FAD binding fold" evidence="6">
    <location>
        <begin position="376"/>
        <end position="473"/>
    </location>
</feature>
<evidence type="ECO:0000313" key="9">
    <source>
        <dbReference type="Proteomes" id="UP000569202"/>
    </source>
</evidence>
<dbReference type="InterPro" id="IPR028090">
    <property type="entry name" value="JAB_dom_prok"/>
</dbReference>
<dbReference type="RefSeq" id="WP_171541163.1">
    <property type="nucleotide sequence ID" value="NZ_JABERL010000062.1"/>
</dbReference>
<dbReference type="Gene3D" id="3.40.140.10">
    <property type="entry name" value="Cytidine Deaminase, domain 2"/>
    <property type="match status" value="1"/>
</dbReference>
<evidence type="ECO:0000256" key="3">
    <source>
        <dbReference type="ARBA" id="ARBA00022801"/>
    </source>
</evidence>
<evidence type="ECO:0000256" key="2">
    <source>
        <dbReference type="ARBA" id="ARBA00022723"/>
    </source>
</evidence>
<protein>
    <recommendedName>
        <fullName evidence="10">Thiamine biosynthesis protein ThiF</fullName>
    </recommendedName>
</protein>
<evidence type="ECO:0000256" key="5">
    <source>
        <dbReference type="ARBA" id="ARBA00023049"/>
    </source>
</evidence>
<accession>A0A7Y2RI14</accession>
<dbReference type="GO" id="GO:0008641">
    <property type="term" value="F:ubiquitin-like modifier activating enzyme activity"/>
    <property type="evidence" value="ECO:0007669"/>
    <property type="project" value="InterPro"/>
</dbReference>
<evidence type="ECO:0000256" key="4">
    <source>
        <dbReference type="ARBA" id="ARBA00022833"/>
    </source>
</evidence>
<dbReference type="GO" id="GO:0008237">
    <property type="term" value="F:metallopeptidase activity"/>
    <property type="evidence" value="ECO:0007669"/>
    <property type="project" value="UniProtKB-KW"/>
</dbReference>
<dbReference type="SUPFAM" id="SSF102712">
    <property type="entry name" value="JAB1/MPN domain"/>
    <property type="match status" value="1"/>
</dbReference>
<dbReference type="GO" id="GO:0006508">
    <property type="term" value="P:proteolysis"/>
    <property type="evidence" value="ECO:0007669"/>
    <property type="project" value="UniProtKB-KW"/>
</dbReference>
<feature type="domain" description="JAB" evidence="7">
    <location>
        <begin position="622"/>
        <end position="732"/>
    </location>
</feature>
<gene>
    <name evidence="8" type="ORF">HLH17_15520</name>
</gene>
<comment type="caution">
    <text evidence="8">The sequence shown here is derived from an EMBL/GenBank/DDBJ whole genome shotgun (WGS) entry which is preliminary data.</text>
</comment>
<keyword evidence="4" id="KW-0862">Zinc</keyword>
<name>A0A7Y2RI14_9GAMM</name>
<dbReference type="GO" id="GO:0046872">
    <property type="term" value="F:metal ion binding"/>
    <property type="evidence" value="ECO:0007669"/>
    <property type="project" value="UniProtKB-KW"/>
</dbReference>
<dbReference type="InterPro" id="IPR035985">
    <property type="entry name" value="Ubiquitin-activating_enz"/>
</dbReference>
<sequence>MTQEYYKLDLCADIPNLTDLSTSRTKALLEAIAHNNDYSFIKLMKFPASGELKAECIIVEVECDGIPSKNTVGLQYRERLALFVPTDPEQLVQVFALRKDFPTLMHQNQRRKGQPASLCLYFEPTISVLRTWTPQNFLRRIQWWLEKSSKNELHPADQPVEHLFFQSKYELILPWNFEELRKNHSSFIIRRSSQRENEGFSCHLLMDQNQSANDIRLKLIQLELPSIIHGSVESDPINFGELFELLSNRNINLIDELRSVLHELIDEKGASVLSNHEGTLILLQIPLSRSIDNGPEQIIYRAFLTKTDIFDLGVELNILMKHENVYYRDTPIFADQKITDTKWRDCPLEAVDVLKINTPQIAREQSGINEEGPAGVLVGAGSLGSTLINLWGRSGWGKWTIVDKDYIKPHNLSRHVAHRYHVGEPKATVVAQLHSLAVDDASIITSLIVDATDLIKDSSSAILRTASIVIDASTTLEYPRSASNDDSLSRHISVFITPDGNGAVLLVEDAERKIKLRTLEAQYYRALLQNELGNVHLSNTIGTFWSGAGCRDISVVLPYSKIMGQACTVAEQVQKLALLPEAFIKVWQREPETGATCAYNFPVQLENYFPLDDLTLFIDNGVVDLLFQLRKQCLPNETGGVLLGYYDFNIKAVVIVTALLAPPDSKSTPTSFERGTLGLAEKIQEASVRTMGMVGYIGEWHSHPPGHSTSMSRDDIVQLTHLAQGMAEDGLPAISLIVGDDGFQVFKGERSS</sequence>
<dbReference type="InterPro" id="IPR032865">
    <property type="entry name" value="Prok-E2_A"/>
</dbReference>
<reference evidence="8 9" key="1">
    <citation type="submission" date="2020-04" db="EMBL/GenBank/DDBJ databases">
        <title>Acinetobacter Taxon 24.</title>
        <authorList>
            <person name="Nemec A."/>
            <person name="Radolfova-Krizova L."/>
            <person name="Higgins P.G."/>
            <person name="Spanelova P."/>
        </authorList>
    </citation>
    <scope>NUCLEOTIDE SEQUENCE [LARGE SCALE GENOMIC DNA]</scope>
    <source>
        <strain evidence="8 9">ANC 5380</strain>
    </source>
</reference>
<dbReference type="InterPro" id="IPR000594">
    <property type="entry name" value="ThiF_NAD_FAD-bd"/>
</dbReference>
<proteinExistence type="predicted"/>
<keyword evidence="2" id="KW-0479">Metal-binding</keyword>
<keyword evidence="3" id="KW-0378">Hydrolase</keyword>
<evidence type="ECO:0008006" key="10">
    <source>
        <dbReference type="Google" id="ProtNLM"/>
    </source>
</evidence>
<evidence type="ECO:0000259" key="7">
    <source>
        <dbReference type="Pfam" id="PF14464"/>
    </source>
</evidence>
<dbReference type="Proteomes" id="UP000569202">
    <property type="component" value="Unassembled WGS sequence"/>
</dbReference>
<dbReference type="SUPFAM" id="SSF69572">
    <property type="entry name" value="Activating enzymes of the ubiquitin-like proteins"/>
    <property type="match status" value="1"/>
</dbReference>
<organism evidence="8 9">
    <name type="scientific">Acinetobacter terrae</name>
    <dbReference type="NCBI Taxonomy" id="2731247"/>
    <lineage>
        <taxon>Bacteria</taxon>
        <taxon>Pseudomonadati</taxon>
        <taxon>Pseudomonadota</taxon>
        <taxon>Gammaproteobacteria</taxon>
        <taxon>Moraxellales</taxon>
        <taxon>Moraxellaceae</taxon>
        <taxon>Acinetobacter</taxon>
        <taxon>Acinetobacter Taxon 24</taxon>
    </lineage>
</organism>
<evidence type="ECO:0000313" key="8">
    <source>
        <dbReference type="EMBL" id="NNH79032.1"/>
    </source>
</evidence>
<dbReference type="Pfam" id="PF00899">
    <property type="entry name" value="ThiF"/>
    <property type="match status" value="1"/>
</dbReference>
<dbReference type="Pfam" id="PF14457">
    <property type="entry name" value="Prok-E2_A"/>
    <property type="match status" value="1"/>
</dbReference>
<dbReference type="Gene3D" id="3.40.50.720">
    <property type="entry name" value="NAD(P)-binding Rossmann-like Domain"/>
    <property type="match status" value="1"/>
</dbReference>
<dbReference type="AlphaFoldDB" id="A0A7Y2RI14"/>
<evidence type="ECO:0000256" key="1">
    <source>
        <dbReference type="ARBA" id="ARBA00022670"/>
    </source>
</evidence>
<dbReference type="EMBL" id="JABERL010000062">
    <property type="protein sequence ID" value="NNH79032.1"/>
    <property type="molecule type" value="Genomic_DNA"/>
</dbReference>
<keyword evidence="5" id="KW-0482">Metalloprotease</keyword>